<dbReference type="Pfam" id="PF07687">
    <property type="entry name" value="M20_dimer"/>
    <property type="match status" value="1"/>
</dbReference>
<dbReference type="PROSITE" id="PS00758">
    <property type="entry name" value="ARGE_DAPE_CPG2_1"/>
    <property type="match status" value="1"/>
</dbReference>
<evidence type="ECO:0000313" key="7">
    <source>
        <dbReference type="EMBL" id="CAB4708193.1"/>
    </source>
</evidence>
<dbReference type="EMBL" id="CAEZYF010000002">
    <property type="protein sequence ID" value="CAB4708193.1"/>
    <property type="molecule type" value="Genomic_DNA"/>
</dbReference>
<organism evidence="9">
    <name type="scientific">freshwater metagenome</name>
    <dbReference type="NCBI Taxonomy" id="449393"/>
    <lineage>
        <taxon>unclassified sequences</taxon>
        <taxon>metagenomes</taxon>
        <taxon>ecological metagenomes</taxon>
    </lineage>
</organism>
<dbReference type="PANTHER" id="PTHR43808">
    <property type="entry name" value="ACETYLORNITHINE DEACETYLASE"/>
    <property type="match status" value="1"/>
</dbReference>
<dbReference type="EMBL" id="CAFBIY010000246">
    <property type="protein sequence ID" value="CAB4853377.1"/>
    <property type="molecule type" value="Genomic_DNA"/>
</dbReference>
<name>A0A6J7GU06_9ZZZZ</name>
<evidence type="ECO:0000313" key="8">
    <source>
        <dbReference type="EMBL" id="CAB4853377.1"/>
    </source>
</evidence>
<evidence type="ECO:0000256" key="3">
    <source>
        <dbReference type="ARBA" id="ARBA00022801"/>
    </source>
</evidence>
<feature type="domain" description="Peptidase M20 dimerisation" evidence="5">
    <location>
        <begin position="168"/>
        <end position="262"/>
    </location>
</feature>
<dbReference type="InterPro" id="IPR002933">
    <property type="entry name" value="Peptidase_M20"/>
</dbReference>
<dbReference type="InterPro" id="IPR001261">
    <property type="entry name" value="ArgE/DapE_CS"/>
</dbReference>
<comment type="cofactor">
    <cofactor evidence="1">
        <name>Zn(2+)</name>
        <dbReference type="ChEBI" id="CHEBI:29105"/>
    </cofactor>
</comment>
<dbReference type="GO" id="GO:0016787">
    <property type="term" value="F:hydrolase activity"/>
    <property type="evidence" value="ECO:0007669"/>
    <property type="project" value="UniProtKB-KW"/>
</dbReference>
<dbReference type="EMBL" id="CAFBOL010000009">
    <property type="protein sequence ID" value="CAB4977851.1"/>
    <property type="molecule type" value="Genomic_DNA"/>
</dbReference>
<dbReference type="InterPro" id="IPR050072">
    <property type="entry name" value="Peptidase_M20A"/>
</dbReference>
<keyword evidence="3" id="KW-0378">Hydrolase</keyword>
<dbReference type="InterPro" id="IPR036264">
    <property type="entry name" value="Bact_exopeptidase_dim_dom"/>
</dbReference>
<dbReference type="CDD" id="cd03885">
    <property type="entry name" value="M20_CPDG2"/>
    <property type="match status" value="1"/>
</dbReference>
<gene>
    <name evidence="7" type="ORF">UFOPK2656_00490</name>
    <name evidence="8" type="ORF">UFOPK3267_02908</name>
    <name evidence="9" type="ORF">UFOPK3651_00258</name>
    <name evidence="10" type="ORF">UFOPK3931_00612</name>
    <name evidence="6" type="ORF">UFOPK4189_00487</name>
</gene>
<dbReference type="GO" id="GO:0046872">
    <property type="term" value="F:metal ion binding"/>
    <property type="evidence" value="ECO:0007669"/>
    <property type="project" value="UniProtKB-KW"/>
</dbReference>
<dbReference type="SUPFAM" id="SSF55031">
    <property type="entry name" value="Bacterial exopeptidase dimerisation domain"/>
    <property type="match status" value="1"/>
</dbReference>
<dbReference type="Gene3D" id="3.30.70.360">
    <property type="match status" value="1"/>
</dbReference>
<dbReference type="EMBL" id="CAESGF010000002">
    <property type="protein sequence ID" value="CAB4362707.1"/>
    <property type="molecule type" value="Genomic_DNA"/>
</dbReference>
<dbReference type="PANTHER" id="PTHR43808:SF9">
    <property type="entry name" value="BLL0789 PROTEIN"/>
    <property type="match status" value="1"/>
</dbReference>
<proteinExistence type="predicted"/>
<accession>A0A6J7GU06</accession>
<dbReference type="PIRSF" id="PIRSF037238">
    <property type="entry name" value="Carboxypeptidase_G2"/>
    <property type="match status" value="1"/>
</dbReference>
<protein>
    <submittedName>
        <fullName evidence="9">Unannotated protein</fullName>
    </submittedName>
</protein>
<evidence type="ECO:0000313" key="10">
    <source>
        <dbReference type="EMBL" id="CAB4977851.1"/>
    </source>
</evidence>
<dbReference type="AlphaFoldDB" id="A0A6J7GU06"/>
<evidence type="ECO:0000256" key="1">
    <source>
        <dbReference type="ARBA" id="ARBA00001947"/>
    </source>
</evidence>
<dbReference type="Pfam" id="PF01546">
    <property type="entry name" value="Peptidase_M20"/>
    <property type="match status" value="1"/>
</dbReference>
<keyword evidence="2" id="KW-0479">Metal-binding</keyword>
<evidence type="ECO:0000313" key="9">
    <source>
        <dbReference type="EMBL" id="CAB4911891.1"/>
    </source>
</evidence>
<reference evidence="9" key="1">
    <citation type="submission" date="2020-05" db="EMBL/GenBank/DDBJ databases">
        <authorList>
            <person name="Chiriac C."/>
            <person name="Salcher M."/>
            <person name="Ghai R."/>
            <person name="Kavagutti S V."/>
        </authorList>
    </citation>
    <scope>NUCLEOTIDE SEQUENCE</scope>
</reference>
<evidence type="ECO:0000256" key="4">
    <source>
        <dbReference type="ARBA" id="ARBA00022833"/>
    </source>
</evidence>
<dbReference type="InterPro" id="IPR017150">
    <property type="entry name" value="Pept_M20_glutamate_carboxypep"/>
</dbReference>
<dbReference type="Gene3D" id="3.40.630.10">
    <property type="entry name" value="Zn peptidases"/>
    <property type="match status" value="1"/>
</dbReference>
<evidence type="ECO:0000256" key="2">
    <source>
        <dbReference type="ARBA" id="ARBA00022723"/>
    </source>
</evidence>
<evidence type="ECO:0000313" key="6">
    <source>
        <dbReference type="EMBL" id="CAB4362707.1"/>
    </source>
</evidence>
<keyword evidence="4" id="KW-0862">Zinc</keyword>
<dbReference type="SUPFAM" id="SSF53187">
    <property type="entry name" value="Zn-dependent exopeptidases"/>
    <property type="match status" value="1"/>
</dbReference>
<dbReference type="InterPro" id="IPR011650">
    <property type="entry name" value="Peptidase_M20_dimer"/>
</dbReference>
<evidence type="ECO:0000259" key="5">
    <source>
        <dbReference type="Pfam" id="PF07687"/>
    </source>
</evidence>
<dbReference type="EMBL" id="CAFBMT010000001">
    <property type="protein sequence ID" value="CAB4911891.1"/>
    <property type="molecule type" value="Genomic_DNA"/>
</dbReference>
<sequence length="364" mass="37004">MADVIDLQAMLADLELLVNTESPSLDVPLLTQSAAVLAGVIEQRLGSAPRIIDSPAGPHLHWSGGGTPRVLVVGHHDTVFPVGSCAARPFTIEDGRAKGPGVFDMKAGIVQAVHGVASLADRSGIEILITSDEEVGSGTSRELIEERALACGRVLVLEPSADGGALKTARKGTGTFELLVHGRAAHAGLEPEKGINALVAAAELVTKVITFADTAKGTTVTPTVASAGTAENVVPELARVLVDVRVEQPGEKERLEALFAALTVSVADARVEVLGGLNRPPMPSSASAELFPVAVAAAAAAGLAPVRGVSVGGGSDGNFTAARGVPTLDGLGAVGEGAHSDREYVLVDTLLPRAGLLAAIISRL</sequence>